<keyword evidence="1" id="KW-0472">Membrane</keyword>
<proteinExistence type="predicted"/>
<dbReference type="Pfam" id="PF03334">
    <property type="entry name" value="PhaG_MnhG_YufB"/>
    <property type="match status" value="1"/>
</dbReference>
<dbReference type="PANTHER" id="PTHR34703">
    <property type="entry name" value="ANTIPORTER SUBUNIT MNHG2-RELATED"/>
    <property type="match status" value="1"/>
</dbReference>
<dbReference type="PATRIC" id="fig|55802.8.peg.643"/>
<sequence length="109" mass="11489">MILSLIGTALLLFGLIFDIFGAVGMHRFDSFYLRIHAATLGTIGGKFYPFVGVALIAFDRGMNATAGIALAMAFILLIASPIGAHALVYAGAKTKIVDIEHNEFGDGDA</sequence>
<gene>
    <name evidence="2" type="ORF">TBCH5v1_0650</name>
</gene>
<dbReference type="NCBIfam" id="TIGR01300">
    <property type="entry name" value="CPA3_mnhG_phaG"/>
    <property type="match status" value="1"/>
</dbReference>
<dbReference type="AlphaFoldDB" id="A0A0S1XA20"/>
<feature type="transmembrane region" description="Helical" evidence="1">
    <location>
        <begin position="64"/>
        <end position="90"/>
    </location>
</feature>
<dbReference type="PANTHER" id="PTHR34703:SF1">
    <property type="entry name" value="ANTIPORTER SUBUNIT MNHG2-RELATED"/>
    <property type="match status" value="1"/>
</dbReference>
<organism evidence="2 3">
    <name type="scientific">Thermococcus barophilus</name>
    <dbReference type="NCBI Taxonomy" id="55802"/>
    <lineage>
        <taxon>Archaea</taxon>
        <taxon>Methanobacteriati</taxon>
        <taxon>Methanobacteriota</taxon>
        <taxon>Thermococci</taxon>
        <taxon>Thermococcales</taxon>
        <taxon>Thermococcaceae</taxon>
        <taxon>Thermococcus</taxon>
    </lineage>
</organism>
<keyword evidence="1" id="KW-0812">Transmembrane</keyword>
<name>A0A0S1XA20_THEBA</name>
<evidence type="ECO:0000313" key="3">
    <source>
        <dbReference type="Proteomes" id="UP000066042"/>
    </source>
</evidence>
<dbReference type="EMBL" id="CP013050">
    <property type="protein sequence ID" value="ALM74610.1"/>
    <property type="molecule type" value="Genomic_DNA"/>
</dbReference>
<evidence type="ECO:0000313" key="2">
    <source>
        <dbReference type="EMBL" id="ALM74610.1"/>
    </source>
</evidence>
<evidence type="ECO:0000256" key="1">
    <source>
        <dbReference type="SAM" id="Phobius"/>
    </source>
</evidence>
<feature type="transmembrane region" description="Helical" evidence="1">
    <location>
        <begin position="6"/>
        <end position="25"/>
    </location>
</feature>
<accession>A0A0S1XA20</accession>
<dbReference type="GO" id="GO:0015385">
    <property type="term" value="F:sodium:proton antiporter activity"/>
    <property type="evidence" value="ECO:0007669"/>
    <property type="project" value="TreeGrafter"/>
</dbReference>
<dbReference type="RefSeq" id="WP_056933465.1">
    <property type="nucleotide sequence ID" value="NZ_CP013050.1"/>
</dbReference>
<keyword evidence="1" id="KW-1133">Transmembrane helix</keyword>
<reference evidence="2 3" key="1">
    <citation type="journal article" date="2016" name="Genome Announc.">
        <title>Complete genome sequence of the hyperthermophilic and piezophilic archaeon Thermococcus barophilus Ch5, capable of growth at the expense of hydrogenogenesis from carbon monoxide and formate.</title>
        <authorList>
            <person name="Oger P."/>
            <person name="Sokolova T.G."/>
            <person name="Kozhevnikova D.A."/>
            <person name="Taranov E.A."/>
            <person name="Vannier P."/>
            <person name="Lee H.S."/>
            <person name="Kwon K.K."/>
            <person name="Kang S.G."/>
            <person name="Lee J.H."/>
            <person name="Bonch-Osmolovskaya E.A."/>
            <person name="Lebedinsky A.V."/>
        </authorList>
    </citation>
    <scope>NUCLEOTIDE SEQUENCE [LARGE SCALE GENOMIC DNA]</scope>
    <source>
        <strain evidence="3">Ch5</strain>
    </source>
</reference>
<dbReference type="InterPro" id="IPR005133">
    <property type="entry name" value="PhaG_MnhG_YufB"/>
</dbReference>
<feature type="transmembrane region" description="Helical" evidence="1">
    <location>
        <begin position="37"/>
        <end position="58"/>
    </location>
</feature>
<dbReference type="Proteomes" id="UP000066042">
    <property type="component" value="Chromosome"/>
</dbReference>
<protein>
    <submittedName>
        <fullName evidence="2">Membrane bound subgroup 4b [NiFe]-hydrogenase MBH(B)1, subunit Mbh(B)1C</fullName>
    </submittedName>
</protein>
<dbReference type="GeneID" id="26135929"/>
<dbReference type="STRING" id="55802.TBCH5v1_0650"/>